<sequence length="465" mass="52721">MVDSGATHNFITEEEARRLRLRWDKDLGRMKAVNFVALLIVGLVKQTTIKLRGWKGPVDFVVVKMEDFDVILRMEFLLEHQVIPMPSAKCQAIIGSFPTVVQADIRQPNGFKMISVMQLDESRAQEEPPFVEILLKVLENPGETVPKDTLCVPEKCHGVMPSSWLKSSLMRRRTDHGVESPSEAKAHAKNAYRMAPPELAKLRKPSNMLLNTGFRRLVQASYGVYVLPLKKKDRSPQQCIDRRIQSKFTVRCKYPLSMLTRRVDHPCGVKYLPKSDIRPRYCGVRTTKAKGLEKNYVTGHEAYEFLMVPLSLTDAKEGKCCSVQSQINVLGHVGECHQSGLLTEEDTQWSGNLECQTTFNGSKQAMIEGPSLRIVDATKTPKVEAEQFSCVFEEYLHHCVDGRQKNWVQLLKVAQFGHSSHTDSLIKRSLFEIKGKRHYVLPPLADGPYVEPSSPQSWRGMRTDD</sequence>
<dbReference type="EMBL" id="SSTE01023138">
    <property type="protein sequence ID" value="KAA0025393.1"/>
    <property type="molecule type" value="Genomic_DNA"/>
</dbReference>
<evidence type="ECO:0000256" key="1">
    <source>
        <dbReference type="SAM" id="MobiDB-lite"/>
    </source>
</evidence>
<comment type="caution">
    <text evidence="2">The sequence shown here is derived from an EMBL/GenBank/DDBJ whole genome shotgun (WGS) entry which is preliminary data.</text>
</comment>
<accession>A0A5A7SL54</accession>
<dbReference type="CDD" id="cd00303">
    <property type="entry name" value="retropepsin_like"/>
    <property type="match status" value="1"/>
</dbReference>
<reference evidence="2 3" key="1">
    <citation type="submission" date="2019-08" db="EMBL/GenBank/DDBJ databases">
        <title>Draft genome sequences of two oriental melons (Cucumis melo L. var makuwa).</title>
        <authorList>
            <person name="Kwon S.-Y."/>
        </authorList>
    </citation>
    <scope>NUCLEOTIDE SEQUENCE [LARGE SCALE GENOMIC DNA]</scope>
    <source>
        <strain evidence="3">cv. SW 3</strain>
        <tissue evidence="2">Leaf</tissue>
    </source>
</reference>
<dbReference type="AlphaFoldDB" id="A0A5A7SL54"/>
<dbReference type="Pfam" id="PF08284">
    <property type="entry name" value="RVP_2"/>
    <property type="match status" value="1"/>
</dbReference>
<organism evidence="2 3">
    <name type="scientific">Cucumis melo var. makuwa</name>
    <name type="common">Oriental melon</name>
    <dbReference type="NCBI Taxonomy" id="1194695"/>
    <lineage>
        <taxon>Eukaryota</taxon>
        <taxon>Viridiplantae</taxon>
        <taxon>Streptophyta</taxon>
        <taxon>Embryophyta</taxon>
        <taxon>Tracheophyta</taxon>
        <taxon>Spermatophyta</taxon>
        <taxon>Magnoliopsida</taxon>
        <taxon>eudicotyledons</taxon>
        <taxon>Gunneridae</taxon>
        <taxon>Pentapetalae</taxon>
        <taxon>rosids</taxon>
        <taxon>fabids</taxon>
        <taxon>Cucurbitales</taxon>
        <taxon>Cucurbitaceae</taxon>
        <taxon>Benincaseae</taxon>
        <taxon>Cucumis</taxon>
    </lineage>
</organism>
<dbReference type="Gene3D" id="2.40.70.10">
    <property type="entry name" value="Acid Proteases"/>
    <property type="match status" value="1"/>
</dbReference>
<dbReference type="PANTHER" id="PTHR15503">
    <property type="entry name" value="LDOC1 RELATED"/>
    <property type="match status" value="1"/>
</dbReference>
<evidence type="ECO:0000313" key="2">
    <source>
        <dbReference type="EMBL" id="KAA0025393.1"/>
    </source>
</evidence>
<gene>
    <name evidence="2" type="ORF">E6C27_scaffold1220G00230</name>
</gene>
<proteinExistence type="predicted"/>
<dbReference type="InterPro" id="IPR032567">
    <property type="entry name" value="RTL1-rel"/>
</dbReference>
<evidence type="ECO:0000313" key="3">
    <source>
        <dbReference type="Proteomes" id="UP000321393"/>
    </source>
</evidence>
<dbReference type="InterPro" id="IPR021109">
    <property type="entry name" value="Peptidase_aspartic_dom_sf"/>
</dbReference>
<dbReference type="SUPFAM" id="SSF56672">
    <property type="entry name" value="DNA/RNA polymerases"/>
    <property type="match status" value="1"/>
</dbReference>
<dbReference type="Gene3D" id="3.10.10.10">
    <property type="entry name" value="HIV Type 1 Reverse Transcriptase, subunit A, domain 1"/>
    <property type="match status" value="1"/>
</dbReference>
<protein>
    <recommendedName>
        <fullName evidence="4">Reverse transcriptase</fullName>
    </recommendedName>
</protein>
<dbReference type="Proteomes" id="UP000321393">
    <property type="component" value="Unassembled WGS sequence"/>
</dbReference>
<evidence type="ECO:0008006" key="4">
    <source>
        <dbReference type="Google" id="ProtNLM"/>
    </source>
</evidence>
<dbReference type="InterPro" id="IPR043128">
    <property type="entry name" value="Rev_trsase/Diguanyl_cyclase"/>
</dbReference>
<feature type="region of interest" description="Disordered" evidence="1">
    <location>
        <begin position="445"/>
        <end position="465"/>
    </location>
</feature>
<dbReference type="Gene3D" id="3.30.70.270">
    <property type="match status" value="1"/>
</dbReference>
<dbReference type="InterPro" id="IPR043502">
    <property type="entry name" value="DNA/RNA_pol_sf"/>
</dbReference>
<dbReference type="PANTHER" id="PTHR15503:SF45">
    <property type="entry name" value="RNA-DIRECTED DNA POLYMERASE HOMOLOG"/>
    <property type="match status" value="1"/>
</dbReference>
<name>A0A5A7SL54_CUCMM</name>
<dbReference type="OrthoDB" id="1928766at2759"/>